<keyword evidence="3" id="KW-1185">Reference proteome</keyword>
<dbReference type="EMBL" id="CP018221">
    <property type="protein sequence ID" value="API59050.1"/>
    <property type="molecule type" value="Genomic_DNA"/>
</dbReference>
<organism evidence="2 3">
    <name type="scientific">Tardibacter chloracetimidivorans</name>
    <dbReference type="NCBI Taxonomy" id="1921510"/>
    <lineage>
        <taxon>Bacteria</taxon>
        <taxon>Pseudomonadati</taxon>
        <taxon>Pseudomonadota</taxon>
        <taxon>Alphaproteobacteria</taxon>
        <taxon>Sphingomonadales</taxon>
        <taxon>Sphingomonadaceae</taxon>
        <taxon>Tardibacter</taxon>
    </lineage>
</organism>
<evidence type="ECO:0000313" key="2">
    <source>
        <dbReference type="EMBL" id="API59050.1"/>
    </source>
</evidence>
<dbReference type="InterPro" id="IPR028973">
    <property type="entry name" value="PhnB-like"/>
</dbReference>
<feature type="domain" description="PhnB-like" evidence="1">
    <location>
        <begin position="4"/>
        <end position="118"/>
    </location>
</feature>
<dbReference type="RefSeq" id="WP_072596602.1">
    <property type="nucleotide sequence ID" value="NZ_CP018221.1"/>
</dbReference>
<dbReference type="CDD" id="cd06588">
    <property type="entry name" value="PhnB_like"/>
    <property type="match status" value="1"/>
</dbReference>
<dbReference type="Proteomes" id="UP000182063">
    <property type="component" value="Chromosome"/>
</dbReference>
<evidence type="ECO:0000259" key="1">
    <source>
        <dbReference type="Pfam" id="PF06983"/>
    </source>
</evidence>
<dbReference type="Pfam" id="PF06983">
    <property type="entry name" value="3-dmu-9_3-mt"/>
    <property type="match status" value="1"/>
</dbReference>
<dbReference type="AlphaFoldDB" id="A0A1L3ZTY4"/>
<dbReference type="STRING" id="1921510.BSL82_06790"/>
<protein>
    <recommendedName>
        <fullName evidence="1">PhnB-like domain-containing protein</fullName>
    </recommendedName>
</protein>
<dbReference type="InterPro" id="IPR029068">
    <property type="entry name" value="Glyas_Bleomycin-R_OHBP_Dase"/>
</dbReference>
<dbReference type="Gene3D" id="3.10.180.10">
    <property type="entry name" value="2,3-Dihydroxybiphenyl 1,2-Dioxygenase, domain 1"/>
    <property type="match status" value="1"/>
</dbReference>
<dbReference type="KEGG" id="sphj:BSL82_06790"/>
<sequence length="162" mass="17595">MAVIGTCLWFNDQAEEAARFYTGIFPNSSVGDTSYYPEGTPAPFPPGSVMIVEFTLDGRPFMGLNGGPQFPFSEAISMTVDCADQAEIDHYWDALLADGGQPGPCGWLKDRFGVSWQVFPRALIQMHKTGTPEQANRATAAMMKMSKLDVATLEAAFAGENE</sequence>
<evidence type="ECO:0000313" key="3">
    <source>
        <dbReference type="Proteomes" id="UP000182063"/>
    </source>
</evidence>
<dbReference type="OrthoDB" id="9806473at2"/>
<reference evidence="3" key="1">
    <citation type="submission" date="2016-11" db="EMBL/GenBank/DDBJ databases">
        <title>Complete Genome Sequence of alachlor-degrading Sphingomonas sp. strain JJ-A5.</title>
        <authorList>
            <person name="Lee H."/>
            <person name="Ka J.-O."/>
        </authorList>
    </citation>
    <scope>NUCLEOTIDE SEQUENCE [LARGE SCALE GENOMIC DNA]</scope>
    <source>
        <strain evidence="3">JJ-A5</strain>
    </source>
</reference>
<dbReference type="InterPro" id="IPR009725">
    <property type="entry name" value="3_dmu_93_MTrfase"/>
</dbReference>
<dbReference type="PIRSF" id="PIRSF021700">
    <property type="entry name" value="3_dmu_93_MTrfase"/>
    <property type="match status" value="1"/>
</dbReference>
<name>A0A1L3ZTY4_9SPHN</name>
<proteinExistence type="predicted"/>
<dbReference type="PANTHER" id="PTHR33990:SF2">
    <property type="entry name" value="PHNB-LIKE DOMAIN-CONTAINING PROTEIN"/>
    <property type="match status" value="1"/>
</dbReference>
<dbReference type="PANTHER" id="PTHR33990">
    <property type="entry name" value="PROTEIN YJDN-RELATED"/>
    <property type="match status" value="1"/>
</dbReference>
<dbReference type="SUPFAM" id="SSF54593">
    <property type="entry name" value="Glyoxalase/Bleomycin resistance protein/Dihydroxybiphenyl dioxygenase"/>
    <property type="match status" value="1"/>
</dbReference>
<accession>A0A1L3ZTY4</accession>
<gene>
    <name evidence="2" type="ORF">BSL82_06790</name>
</gene>